<evidence type="ECO:0000313" key="9">
    <source>
        <dbReference type="Proteomes" id="UP000460715"/>
    </source>
</evidence>
<evidence type="ECO:0000259" key="6">
    <source>
        <dbReference type="Pfam" id="PF00441"/>
    </source>
</evidence>
<reference evidence="8 9" key="1">
    <citation type="submission" date="2019-03" db="EMBL/GenBank/DDBJ databases">
        <title>Roseomonas sp. a novel Roseomonas species isolated from Sea whip Gorgonian.</title>
        <authorList>
            <person name="Li F."/>
            <person name="Pan X."/>
            <person name="Huang S."/>
            <person name="Li Z."/>
            <person name="Meng B."/>
        </authorList>
    </citation>
    <scope>NUCLEOTIDE SEQUENCE [LARGE SCALE GENOMIC DNA]</scope>
    <source>
        <strain evidence="8 9">M0104</strain>
    </source>
</reference>
<evidence type="ECO:0000256" key="1">
    <source>
        <dbReference type="ARBA" id="ARBA00001974"/>
    </source>
</evidence>
<comment type="caution">
    <text evidence="8">The sequence shown here is derived from an EMBL/GenBank/DDBJ whole genome shotgun (WGS) entry which is preliminary data.</text>
</comment>
<dbReference type="AlphaFoldDB" id="A0A845BDM4"/>
<proteinExistence type="inferred from homology"/>
<dbReference type="Gene3D" id="1.20.140.10">
    <property type="entry name" value="Butyryl-CoA Dehydrogenase, subunit A, domain 3"/>
    <property type="match status" value="1"/>
</dbReference>
<evidence type="ECO:0000256" key="5">
    <source>
        <dbReference type="ARBA" id="ARBA00023002"/>
    </source>
</evidence>
<dbReference type="SUPFAM" id="SSF47203">
    <property type="entry name" value="Acyl-CoA dehydrogenase C-terminal domain-like"/>
    <property type="match status" value="1"/>
</dbReference>
<comment type="similarity">
    <text evidence="2">Belongs to the acyl-CoA dehydrogenase family.</text>
</comment>
<feature type="domain" description="Acyl-CoA dehydrogenase/oxidase C-terminal" evidence="6">
    <location>
        <begin position="213"/>
        <end position="351"/>
    </location>
</feature>
<dbReference type="RefSeq" id="WP_160938632.1">
    <property type="nucleotide sequence ID" value="NZ_SNVJ01000019.1"/>
</dbReference>
<feature type="domain" description="Acyl-CoA dehydrogenase/oxidase N-terminal" evidence="7">
    <location>
        <begin position="15"/>
        <end position="110"/>
    </location>
</feature>
<organism evidence="8 9">
    <name type="scientific">Teichococcus coralli</name>
    <dbReference type="NCBI Taxonomy" id="2545983"/>
    <lineage>
        <taxon>Bacteria</taxon>
        <taxon>Pseudomonadati</taxon>
        <taxon>Pseudomonadota</taxon>
        <taxon>Alphaproteobacteria</taxon>
        <taxon>Acetobacterales</taxon>
        <taxon>Roseomonadaceae</taxon>
        <taxon>Roseomonas</taxon>
    </lineage>
</organism>
<keyword evidence="9" id="KW-1185">Reference proteome</keyword>
<evidence type="ECO:0000256" key="4">
    <source>
        <dbReference type="ARBA" id="ARBA00022827"/>
    </source>
</evidence>
<name>A0A845BDM4_9PROT</name>
<dbReference type="EMBL" id="SNVJ01000019">
    <property type="protein sequence ID" value="MXP65221.1"/>
    <property type="molecule type" value="Genomic_DNA"/>
</dbReference>
<keyword evidence="4" id="KW-0274">FAD</keyword>
<dbReference type="OrthoDB" id="7328575at2"/>
<evidence type="ECO:0000259" key="7">
    <source>
        <dbReference type="Pfam" id="PF02771"/>
    </source>
</evidence>
<dbReference type="InterPro" id="IPR037069">
    <property type="entry name" value="AcylCoA_DH/ox_N_sf"/>
</dbReference>
<dbReference type="PANTHER" id="PTHR43884:SF20">
    <property type="entry name" value="ACYL-COA DEHYDROGENASE FADE28"/>
    <property type="match status" value="1"/>
</dbReference>
<protein>
    <submittedName>
        <fullName evidence="8">Acyl-CoA dehydrogenase</fullName>
    </submittedName>
</protein>
<keyword evidence="3" id="KW-0285">Flavoprotein</keyword>
<dbReference type="GO" id="GO:0003995">
    <property type="term" value="F:acyl-CoA dehydrogenase activity"/>
    <property type="evidence" value="ECO:0007669"/>
    <property type="project" value="TreeGrafter"/>
</dbReference>
<evidence type="ECO:0000256" key="2">
    <source>
        <dbReference type="ARBA" id="ARBA00009347"/>
    </source>
</evidence>
<dbReference type="PANTHER" id="PTHR43884">
    <property type="entry name" value="ACYL-COA DEHYDROGENASE"/>
    <property type="match status" value="1"/>
</dbReference>
<evidence type="ECO:0000313" key="8">
    <source>
        <dbReference type="EMBL" id="MXP65221.1"/>
    </source>
</evidence>
<dbReference type="InterPro" id="IPR009100">
    <property type="entry name" value="AcylCoA_DH/oxidase_NM_dom_sf"/>
</dbReference>
<accession>A0A845BDM4</accession>
<sequence length="360" mass="37546">MDGMMEQDEAERRESVRMIRESAAGLVPRHGDFARVRALRYADPGYDTAIWQAMGEQGWIGLRVPEAHGGIGLGMAEACALAEELGQALAPEPLVAGALSARLLAAAGDDSLLPALLQGRSLVLTAWQEAPDSLEAPGTPGAPRLFLPQAAGAETLLVPVAEGGALALYAVPAAGQALHLQRTQDGGNLGTLVPDLAGARRLHGDVGAALAVALEEAALVTAASLLGLMERAFAMTLDYLRTRQQFGKPLGSFQALQHRAADLRIQIALSRASVEGAARGLDAGAAPDRASAAVSRAKARAAEAAMLITREAVQMHGAIGYTDEHDIGLFLRKAMVLANAYGSAALHRNRFLEKADPLAA</sequence>
<dbReference type="GO" id="GO:0050660">
    <property type="term" value="F:flavin adenine dinucleotide binding"/>
    <property type="evidence" value="ECO:0007669"/>
    <property type="project" value="InterPro"/>
</dbReference>
<keyword evidence="5" id="KW-0560">Oxidoreductase</keyword>
<dbReference type="Proteomes" id="UP000460715">
    <property type="component" value="Unassembled WGS sequence"/>
</dbReference>
<dbReference type="Pfam" id="PF02771">
    <property type="entry name" value="Acyl-CoA_dh_N"/>
    <property type="match status" value="1"/>
</dbReference>
<dbReference type="InterPro" id="IPR036250">
    <property type="entry name" value="AcylCo_DH-like_C"/>
</dbReference>
<evidence type="ECO:0000256" key="3">
    <source>
        <dbReference type="ARBA" id="ARBA00022630"/>
    </source>
</evidence>
<dbReference type="Pfam" id="PF00441">
    <property type="entry name" value="Acyl-CoA_dh_1"/>
    <property type="match status" value="1"/>
</dbReference>
<comment type="cofactor">
    <cofactor evidence="1">
        <name>FAD</name>
        <dbReference type="ChEBI" id="CHEBI:57692"/>
    </cofactor>
</comment>
<dbReference type="InterPro" id="IPR013786">
    <property type="entry name" value="AcylCoA_DH/ox_N"/>
</dbReference>
<gene>
    <name evidence="8" type="ORF">E0493_17895</name>
</gene>
<dbReference type="SUPFAM" id="SSF56645">
    <property type="entry name" value="Acyl-CoA dehydrogenase NM domain-like"/>
    <property type="match status" value="1"/>
</dbReference>
<dbReference type="Gene3D" id="1.10.540.10">
    <property type="entry name" value="Acyl-CoA dehydrogenase/oxidase, N-terminal domain"/>
    <property type="match status" value="1"/>
</dbReference>
<dbReference type="InterPro" id="IPR009075">
    <property type="entry name" value="AcylCo_DH/oxidase_C"/>
</dbReference>